<dbReference type="Proteomes" id="UP000596049">
    <property type="component" value="Chromosome"/>
</dbReference>
<proteinExistence type="predicted"/>
<dbReference type="InterPro" id="IPR012292">
    <property type="entry name" value="Globin/Proto"/>
</dbReference>
<dbReference type="SUPFAM" id="SSF58104">
    <property type="entry name" value="Methyl-accepting chemotaxis protein (MCP) signaling domain"/>
    <property type="match status" value="1"/>
</dbReference>
<feature type="domain" description="Methyl-accepting transducer" evidence="3">
    <location>
        <begin position="181"/>
        <end position="424"/>
    </location>
</feature>
<name>A0ABX7ATT4_9BACI</name>
<dbReference type="PROSITE" id="PS50111">
    <property type="entry name" value="CHEMOTAXIS_TRANSDUC_2"/>
    <property type="match status" value="1"/>
</dbReference>
<dbReference type="InterPro" id="IPR009050">
    <property type="entry name" value="Globin-like_sf"/>
</dbReference>
<dbReference type="Gene3D" id="1.10.287.950">
    <property type="entry name" value="Methyl-accepting chemotaxis protein"/>
    <property type="match status" value="1"/>
</dbReference>
<accession>A0ABX7ATT4</accession>
<sequence>MFWKNKSKKVDHDIILLDSNIKMNIQHDSEIEKQIKMINFSIEELQVIKSLLPFIEEKIDDIVDCFYKNLELEESLLTLINNNSSVAALKKTLKLHILEMFSGIIDDEYFLKRTRIAQIHVKIGLQTKWYLCAFQNIFITIIEIIEKNFSEKELYYSSVKALSKLFNLEQQIVLEEYDKEISRIKEKSNKQVEKTKIQVVNSTENLAAISEQTNAAFRELHIHCTEMVETVNAGKELSALAEERAENGKFQISKQNSNMKKVHEAVKIISNDIEELLKITKEVQGIIDIVTKIADQTNLLSLNAAIEAARAGEHGRGFAVVADEVKKLSEVTKKSVSNVAHLILSTVSNVEKLSASLDMINESVHDEHQIMKQTDICFEQILQSMKETQENNEHSQEEINVFANVVNELGKAFEEVALSADRLASFANELNNG</sequence>
<evidence type="ECO:0000256" key="1">
    <source>
        <dbReference type="ARBA" id="ARBA00023224"/>
    </source>
</evidence>
<dbReference type="CDD" id="cd01068">
    <property type="entry name" value="globin_sensor"/>
    <property type="match status" value="1"/>
</dbReference>
<dbReference type="Pfam" id="PF00015">
    <property type="entry name" value="MCPsignal"/>
    <property type="match status" value="1"/>
</dbReference>
<dbReference type="Gene3D" id="1.10.490.10">
    <property type="entry name" value="Globins"/>
    <property type="match status" value="1"/>
</dbReference>
<dbReference type="InterPro" id="IPR044398">
    <property type="entry name" value="Globin-sensor_dom"/>
</dbReference>
<keyword evidence="5" id="KW-1185">Reference proteome</keyword>
<evidence type="ECO:0000313" key="5">
    <source>
        <dbReference type="Proteomes" id="UP000596049"/>
    </source>
</evidence>
<dbReference type="InterPro" id="IPR039379">
    <property type="entry name" value="Protoglobin_sensor_dom"/>
</dbReference>
<protein>
    <submittedName>
        <fullName evidence="4">Globin-coupled sensor protein</fullName>
    </submittedName>
</protein>
<dbReference type="SUPFAM" id="SSF46458">
    <property type="entry name" value="Globin-like"/>
    <property type="match status" value="1"/>
</dbReference>
<dbReference type="PANTHER" id="PTHR32089:SF118">
    <property type="entry name" value="HEME-BASED AEROTACTIC TRANSDUCER HEMAT"/>
    <property type="match status" value="1"/>
</dbReference>
<dbReference type="PANTHER" id="PTHR32089">
    <property type="entry name" value="METHYL-ACCEPTING CHEMOTAXIS PROTEIN MCPB"/>
    <property type="match status" value="1"/>
</dbReference>
<dbReference type="InterPro" id="IPR004089">
    <property type="entry name" value="MCPsignal_dom"/>
</dbReference>
<dbReference type="EMBL" id="CP067341">
    <property type="protein sequence ID" value="QQP13358.1"/>
    <property type="molecule type" value="Genomic_DNA"/>
</dbReference>
<keyword evidence="1 2" id="KW-0807">Transducer</keyword>
<dbReference type="Pfam" id="PF11563">
    <property type="entry name" value="Protoglobin"/>
    <property type="match status" value="1"/>
</dbReference>
<reference evidence="4 5" key="1">
    <citation type="submission" date="2020-01" db="EMBL/GenBank/DDBJ databases">
        <authorList>
            <person name="Liu G."/>
            <person name="Liu B."/>
        </authorList>
    </citation>
    <scope>NUCLEOTIDE SEQUENCE [LARGE SCALE GENOMIC DNA]</scope>
    <source>
        <strain evidence="4 5">FJAT-51161</strain>
    </source>
</reference>
<evidence type="ECO:0000259" key="3">
    <source>
        <dbReference type="PROSITE" id="PS50111"/>
    </source>
</evidence>
<organism evidence="4 5">
    <name type="scientific">Lysinibacillus agricola</name>
    <dbReference type="NCBI Taxonomy" id="2590012"/>
    <lineage>
        <taxon>Bacteria</taxon>
        <taxon>Bacillati</taxon>
        <taxon>Bacillota</taxon>
        <taxon>Bacilli</taxon>
        <taxon>Bacillales</taxon>
        <taxon>Bacillaceae</taxon>
        <taxon>Lysinibacillus</taxon>
    </lineage>
</organism>
<dbReference type="RefSeq" id="WP_201406634.1">
    <property type="nucleotide sequence ID" value="NZ_CP067341.1"/>
</dbReference>
<evidence type="ECO:0000313" key="4">
    <source>
        <dbReference type="EMBL" id="QQP13358.1"/>
    </source>
</evidence>
<gene>
    <name evidence="4" type="ORF">FJQ98_04665</name>
</gene>
<dbReference type="SMART" id="SM00283">
    <property type="entry name" value="MA"/>
    <property type="match status" value="1"/>
</dbReference>
<evidence type="ECO:0000256" key="2">
    <source>
        <dbReference type="PROSITE-ProRule" id="PRU00284"/>
    </source>
</evidence>